<keyword evidence="2" id="KW-0812">Transmembrane</keyword>
<evidence type="ECO:0000313" key="5">
    <source>
        <dbReference type="Proteomes" id="UP000260828"/>
    </source>
</evidence>
<evidence type="ECO:0000256" key="2">
    <source>
        <dbReference type="SAM" id="Phobius"/>
    </source>
</evidence>
<proteinExistence type="predicted"/>
<name>A0A3E3IGS0_9FIRM</name>
<feature type="compositionally biased region" description="Pro residues" evidence="1">
    <location>
        <begin position="201"/>
        <end position="214"/>
    </location>
</feature>
<evidence type="ECO:0000256" key="1">
    <source>
        <dbReference type="SAM" id="MobiDB-lite"/>
    </source>
</evidence>
<keyword evidence="2" id="KW-1133">Transmembrane helix</keyword>
<accession>A0A3E3IGS0</accession>
<feature type="compositionally biased region" description="Acidic residues" evidence="1">
    <location>
        <begin position="244"/>
        <end position="289"/>
    </location>
</feature>
<gene>
    <name evidence="4" type="ORF">DXC40_13445</name>
</gene>
<organism evidence="4 5">
    <name type="scientific">Anaerotruncus colihominis</name>
    <dbReference type="NCBI Taxonomy" id="169435"/>
    <lineage>
        <taxon>Bacteria</taxon>
        <taxon>Bacillati</taxon>
        <taxon>Bacillota</taxon>
        <taxon>Clostridia</taxon>
        <taxon>Eubacteriales</taxon>
        <taxon>Oscillospiraceae</taxon>
        <taxon>Anaerotruncus</taxon>
    </lineage>
</organism>
<feature type="compositionally biased region" description="Acidic residues" evidence="1">
    <location>
        <begin position="217"/>
        <end position="234"/>
    </location>
</feature>
<dbReference type="InterPro" id="IPR055431">
    <property type="entry name" value="RsgI_M"/>
</dbReference>
<evidence type="ECO:0000259" key="3">
    <source>
        <dbReference type="Pfam" id="PF23750"/>
    </source>
</evidence>
<dbReference type="AlphaFoldDB" id="A0A3E3IGS0"/>
<dbReference type="RefSeq" id="WP_117546759.1">
    <property type="nucleotide sequence ID" value="NZ_QVME01000008.1"/>
</dbReference>
<protein>
    <recommendedName>
        <fullName evidence="3">Anti-sigma factor RsgI-like middle domain-containing protein</fullName>
    </recommendedName>
</protein>
<comment type="caution">
    <text evidence="4">The sequence shown here is derived from an EMBL/GenBank/DDBJ whole genome shotgun (WGS) entry which is preliminary data.</text>
</comment>
<feature type="domain" description="Anti-sigma factor RsgI-like middle" evidence="3">
    <location>
        <begin position="82"/>
        <end position="177"/>
    </location>
</feature>
<feature type="region of interest" description="Disordered" evidence="1">
    <location>
        <begin position="184"/>
        <end position="289"/>
    </location>
</feature>
<feature type="transmembrane region" description="Helical" evidence="2">
    <location>
        <begin position="52"/>
        <end position="74"/>
    </location>
</feature>
<dbReference type="EMBL" id="QVME01000008">
    <property type="protein sequence ID" value="RGE66288.1"/>
    <property type="molecule type" value="Genomic_DNA"/>
</dbReference>
<sequence>MKYLVMETHPAYAVVLDNEGRFLKAANLHYQVGDTVERIVELRPPREKTASLWKPLVGLTGLAACLCLVFFGYYQPNFTPYGALRMQINPDVELTLSRTDRVLELEGLNTDGQALISGYSFDGKDRKEVTEELVQRAIDRGYLSDGETVAITISSADGEWQARETQDAQEDLEARYGDTIVIQIGPLSQEPPQTEVVIPVTPSPPDPVADPSPIIPSDEEDDGDWREDWDDGWDGDPIGSDYPGDSDDWDDDDGDRYDDDDDWEGDDDGDDGDGDEWDDEDEDSRDDDD</sequence>
<dbReference type="Pfam" id="PF23750">
    <property type="entry name" value="RsgI_M"/>
    <property type="match status" value="1"/>
</dbReference>
<reference evidence="4 5" key="1">
    <citation type="submission" date="2018-08" db="EMBL/GenBank/DDBJ databases">
        <title>A genome reference for cultivated species of the human gut microbiota.</title>
        <authorList>
            <person name="Zou Y."/>
            <person name="Xue W."/>
            <person name="Luo G."/>
        </authorList>
    </citation>
    <scope>NUCLEOTIDE SEQUENCE [LARGE SCALE GENOMIC DNA]</scope>
    <source>
        <strain evidence="4 5">TF05-12AC</strain>
    </source>
</reference>
<evidence type="ECO:0000313" key="4">
    <source>
        <dbReference type="EMBL" id="RGE66288.1"/>
    </source>
</evidence>
<keyword evidence="2" id="KW-0472">Membrane</keyword>
<dbReference type="Proteomes" id="UP000260828">
    <property type="component" value="Unassembled WGS sequence"/>
</dbReference>